<evidence type="ECO:0000259" key="1">
    <source>
        <dbReference type="Pfam" id="PF12146"/>
    </source>
</evidence>
<sequence>MTNQARVEFPGHDGALLAARLDAPVFAPKAWALFAHCFSCSKDGLAARRITAALVEAGIGVMRFDFTGLGNSEGDFSNTNFSTNIQDLVAAAAWLEREKGGPHLLVGHSLGGAAVIVAAADIPQAKAVVTVGAPSEASHVIESIKAHVDTIEAEGEAEVQLAGRPFVLKRQFLDDVRASNVRDAAATLKRPLLIMHSPVDESVGIDNATGLFVAARHPKSFISLDKANHLLTTNGDARRAGRMMAAWAEAYVFAAGVAQPDHATGGTRDVVVTETGNGLYENMIVTGEHFSLADEPIAVGGGGRGPDPYEYVSAGLGACTSMTVRMYANRKKWPLERVSVAVHHAKDYAVDCEHCEEGEKISIFYRDITLTGALDAAQVARLMEIADKCPVHRTLEAGSHVQTQGQAVDTREST</sequence>
<comment type="caution">
    <text evidence="2">The sequence shown here is derived from an EMBL/GenBank/DDBJ whole genome shotgun (WGS) entry which is preliminary data.</text>
</comment>
<dbReference type="PATRIC" id="fig|1280950.3.peg.76"/>
<dbReference type="InterPro" id="IPR029058">
    <property type="entry name" value="AB_hydrolase_fold"/>
</dbReference>
<keyword evidence="3" id="KW-1185">Reference proteome</keyword>
<dbReference type="ESTHER" id="9rhob-a0a059fsw0">
    <property type="family name" value="Est-OsmC"/>
</dbReference>
<protein>
    <submittedName>
        <fullName evidence="2">OsmC family protein</fullName>
    </submittedName>
</protein>
<gene>
    <name evidence="2" type="ORF">HJO_00375</name>
</gene>
<dbReference type="InterPro" id="IPR022742">
    <property type="entry name" value="Hydrolase_4"/>
</dbReference>
<dbReference type="OrthoDB" id="9789573at2"/>
<dbReference type="Proteomes" id="UP000025171">
    <property type="component" value="Unassembled WGS sequence"/>
</dbReference>
<dbReference type="PANTHER" id="PTHR39624:SF2">
    <property type="entry name" value="OSMC-LIKE PROTEIN"/>
    <property type="match status" value="1"/>
</dbReference>
<reference evidence="2 3" key="1">
    <citation type="journal article" date="2014" name="Antonie Van Leeuwenhoek">
        <title>Hyphomonas beringensis sp. nov. and Hyphomonas chukchiensis sp. nov., isolated from surface seawater of the Bering Sea and Chukchi Sea.</title>
        <authorList>
            <person name="Li C."/>
            <person name="Lai Q."/>
            <person name="Li G."/>
            <person name="Dong C."/>
            <person name="Wang J."/>
            <person name="Liao Y."/>
            <person name="Shao Z."/>
        </authorList>
    </citation>
    <scope>NUCLEOTIDE SEQUENCE [LARGE SCALE GENOMIC DNA]</scope>
    <source>
        <strain evidence="2 3">MHS-2</strain>
    </source>
</reference>
<dbReference type="Pfam" id="PF02566">
    <property type="entry name" value="OsmC"/>
    <property type="match status" value="1"/>
</dbReference>
<dbReference type="EMBL" id="ARYK01000001">
    <property type="protein sequence ID" value="KCZ93785.1"/>
    <property type="molecule type" value="Genomic_DNA"/>
</dbReference>
<dbReference type="RefSeq" id="WP_035612414.1">
    <property type="nucleotide sequence ID" value="NZ_ARYK01000001.1"/>
</dbReference>
<accession>A0A059FSW0</accession>
<dbReference type="InterPro" id="IPR015946">
    <property type="entry name" value="KH_dom-like_a/b"/>
</dbReference>
<dbReference type="Gene3D" id="3.30.300.20">
    <property type="match status" value="1"/>
</dbReference>
<name>A0A059FSW0_9PROT</name>
<dbReference type="PANTHER" id="PTHR39624">
    <property type="entry name" value="PROTEIN INVOLVED IN RIMO-MEDIATED BETA-METHYLTHIOLATION OF RIBOSOMAL PROTEIN S12 YCAO"/>
    <property type="match status" value="1"/>
</dbReference>
<dbReference type="eggNOG" id="COG1765">
    <property type="taxonomic scope" value="Bacteria"/>
</dbReference>
<evidence type="ECO:0000313" key="2">
    <source>
        <dbReference type="EMBL" id="KCZ93785.1"/>
    </source>
</evidence>
<evidence type="ECO:0000313" key="3">
    <source>
        <dbReference type="Proteomes" id="UP000025171"/>
    </source>
</evidence>
<dbReference type="InterPro" id="IPR003718">
    <property type="entry name" value="OsmC/Ohr_fam"/>
</dbReference>
<dbReference type="eggNOG" id="COG1073">
    <property type="taxonomic scope" value="Bacteria"/>
</dbReference>
<dbReference type="Pfam" id="PF12146">
    <property type="entry name" value="Hydrolase_4"/>
    <property type="match status" value="1"/>
</dbReference>
<dbReference type="AlphaFoldDB" id="A0A059FSW0"/>
<dbReference type="SUPFAM" id="SSF82784">
    <property type="entry name" value="OsmC-like"/>
    <property type="match status" value="1"/>
</dbReference>
<feature type="domain" description="Serine aminopeptidase S33" evidence="1">
    <location>
        <begin position="49"/>
        <end position="136"/>
    </location>
</feature>
<dbReference type="Gene3D" id="3.40.50.1820">
    <property type="entry name" value="alpha/beta hydrolase"/>
    <property type="match status" value="1"/>
</dbReference>
<dbReference type="STRING" id="1280950.HJO_00375"/>
<organism evidence="2 3">
    <name type="scientific">Hyphomonas johnsonii MHS-2</name>
    <dbReference type="NCBI Taxonomy" id="1280950"/>
    <lineage>
        <taxon>Bacteria</taxon>
        <taxon>Pseudomonadati</taxon>
        <taxon>Pseudomonadota</taxon>
        <taxon>Alphaproteobacteria</taxon>
        <taxon>Hyphomonadales</taxon>
        <taxon>Hyphomonadaceae</taxon>
        <taxon>Hyphomonas</taxon>
    </lineage>
</organism>
<dbReference type="InterPro" id="IPR036102">
    <property type="entry name" value="OsmC/Ohrsf"/>
</dbReference>
<dbReference type="SUPFAM" id="SSF53474">
    <property type="entry name" value="alpha/beta-Hydrolases"/>
    <property type="match status" value="1"/>
</dbReference>
<proteinExistence type="predicted"/>